<dbReference type="Gene3D" id="2.70.98.10">
    <property type="match status" value="1"/>
</dbReference>
<gene>
    <name evidence="4" type="ORF">WG950_05725</name>
</gene>
<sequence>MPYSQIHIDDNLSFVTLQHHNNSTLAKISLNEGGRLKELILNNKTVIKEIEGFKYSKSYASSILFPFASRIENGKYTFNNKEYELDCNDSNKNALHGLIYNKTFKVVKVIENPNFSSVTINYKENQKIKGFPFKYSIALTYTLYEDEIALSVTIRNIDKTSFPFTLGWHPYFITDALSKSILKFKSDQKIKFNNNLITQKVIDEKTEKEFKIENKQFDDCFILNTDTVEFITPNHQIEITTNQLENYLQLYTPKDLPLIAIEPMTGISNSFNNKIGLQTLAPNQSHSVSWNVKLKH</sequence>
<dbReference type="Proteomes" id="UP001491088">
    <property type="component" value="Chromosome"/>
</dbReference>
<comment type="subunit">
    <text evidence="2">Monomer.</text>
</comment>
<name>A0ABZ2TUP2_9FLAO</name>
<dbReference type="InterPro" id="IPR011013">
    <property type="entry name" value="Gal_mutarotase_sf_dom"/>
</dbReference>
<dbReference type="RefSeq" id="WP_340934771.1">
    <property type="nucleotide sequence ID" value="NZ_CP150496.1"/>
</dbReference>
<dbReference type="InterPro" id="IPR008183">
    <property type="entry name" value="Aldose_1/G6P_1-epimerase"/>
</dbReference>
<dbReference type="CDD" id="cd01081">
    <property type="entry name" value="Aldose_epim"/>
    <property type="match status" value="1"/>
</dbReference>
<reference evidence="4 5" key="1">
    <citation type="submission" date="2024-03" db="EMBL/GenBank/DDBJ databases">
        <authorList>
            <person name="Cao K."/>
        </authorList>
    </citation>
    <scope>NUCLEOTIDE SEQUENCE [LARGE SCALE GENOMIC DNA]</scope>
    <source>
        <strain evidence="4 5">MCCC 1K00696</strain>
    </source>
</reference>
<evidence type="ECO:0000256" key="3">
    <source>
        <dbReference type="ARBA" id="ARBA00022837"/>
    </source>
</evidence>
<evidence type="ECO:0000256" key="2">
    <source>
        <dbReference type="ARBA" id="ARBA00011245"/>
    </source>
</evidence>
<proteinExistence type="predicted"/>
<keyword evidence="3" id="KW-0106">Calcium</keyword>
<organism evidence="4 5">
    <name type="scientific">Polaribacter marinaquae</name>
    <dbReference type="NCBI Taxonomy" id="1642819"/>
    <lineage>
        <taxon>Bacteria</taxon>
        <taxon>Pseudomonadati</taxon>
        <taxon>Bacteroidota</taxon>
        <taxon>Flavobacteriia</taxon>
        <taxon>Flavobacteriales</taxon>
        <taxon>Flavobacteriaceae</taxon>
    </lineage>
</organism>
<dbReference type="PANTHER" id="PTHR10091:SF45">
    <property type="entry name" value="ALDOSE 1-EPIMERASE"/>
    <property type="match status" value="1"/>
</dbReference>
<protein>
    <submittedName>
        <fullName evidence="4">Aldose 1-epimerase</fullName>
    </submittedName>
</protein>
<dbReference type="PANTHER" id="PTHR10091">
    <property type="entry name" value="ALDOSE-1-EPIMERASE"/>
    <property type="match status" value="1"/>
</dbReference>
<dbReference type="InterPro" id="IPR014718">
    <property type="entry name" value="GH-type_carb-bd"/>
</dbReference>
<comment type="cofactor">
    <cofactor evidence="1">
        <name>Ca(2+)</name>
        <dbReference type="ChEBI" id="CHEBI:29108"/>
    </cofactor>
</comment>
<evidence type="ECO:0000256" key="1">
    <source>
        <dbReference type="ARBA" id="ARBA00001913"/>
    </source>
</evidence>
<evidence type="ECO:0000313" key="4">
    <source>
        <dbReference type="EMBL" id="WYW56753.1"/>
    </source>
</evidence>
<evidence type="ECO:0000313" key="5">
    <source>
        <dbReference type="Proteomes" id="UP001491088"/>
    </source>
</evidence>
<dbReference type="EMBL" id="CP150496">
    <property type="protein sequence ID" value="WYW56753.1"/>
    <property type="molecule type" value="Genomic_DNA"/>
</dbReference>
<dbReference type="SUPFAM" id="SSF74650">
    <property type="entry name" value="Galactose mutarotase-like"/>
    <property type="match status" value="1"/>
</dbReference>
<accession>A0ABZ2TUP2</accession>
<dbReference type="Pfam" id="PF01263">
    <property type="entry name" value="Aldose_epim"/>
    <property type="match status" value="1"/>
</dbReference>
<keyword evidence="5" id="KW-1185">Reference proteome</keyword>